<dbReference type="Pfam" id="PF13920">
    <property type="entry name" value="zf-C3HC4_3"/>
    <property type="match status" value="1"/>
</dbReference>
<evidence type="ECO:0000256" key="5">
    <source>
        <dbReference type="SAM" id="Phobius"/>
    </source>
</evidence>
<evidence type="ECO:0000256" key="2">
    <source>
        <dbReference type="ARBA" id="ARBA00022771"/>
    </source>
</evidence>
<dbReference type="PROSITE" id="PS50089">
    <property type="entry name" value="ZF_RING_2"/>
    <property type="match status" value="1"/>
</dbReference>
<dbReference type="RefSeq" id="XP_023163955.1">
    <property type="nucleotide sequence ID" value="XM_023308187.2"/>
</dbReference>
<dbReference type="PANTHER" id="PTHR22696:SF1">
    <property type="entry name" value="E3 UBIQUITIN-PROTEIN LIGASE RNF26"/>
    <property type="match status" value="1"/>
</dbReference>
<accession>A0A6J1LB09</accession>
<dbReference type="GO" id="GO:0008270">
    <property type="term" value="F:zinc ion binding"/>
    <property type="evidence" value="ECO:0007669"/>
    <property type="project" value="UniProtKB-KW"/>
</dbReference>
<dbReference type="KEGG" id="dhe:111594744"/>
<keyword evidence="7" id="KW-1185">Reference proteome</keyword>
<dbReference type="OrthoDB" id="1711136at2759"/>
<feature type="transmembrane region" description="Helical" evidence="5">
    <location>
        <begin position="132"/>
        <end position="151"/>
    </location>
</feature>
<dbReference type="GeneID" id="111594744"/>
<dbReference type="SUPFAM" id="SSF57850">
    <property type="entry name" value="RING/U-box"/>
    <property type="match status" value="1"/>
</dbReference>
<protein>
    <submittedName>
        <fullName evidence="8">Uncharacterized protein LOC111594744</fullName>
    </submittedName>
</protein>
<reference evidence="8" key="1">
    <citation type="submission" date="2025-08" db="UniProtKB">
        <authorList>
            <consortium name="RefSeq"/>
        </authorList>
    </citation>
    <scope>IDENTIFICATION</scope>
    <source>
        <strain evidence="8">15085-1641.00</strain>
        <tissue evidence="8">Whole body</tissue>
    </source>
</reference>
<keyword evidence="3" id="KW-0862">Zinc</keyword>
<dbReference type="GO" id="GO:0061630">
    <property type="term" value="F:ubiquitin protein ligase activity"/>
    <property type="evidence" value="ECO:0007669"/>
    <property type="project" value="TreeGrafter"/>
</dbReference>
<dbReference type="AlphaFoldDB" id="A0A6J1LB09"/>
<keyword evidence="5" id="KW-1133">Transmembrane helix</keyword>
<dbReference type="GO" id="GO:0006511">
    <property type="term" value="P:ubiquitin-dependent protein catabolic process"/>
    <property type="evidence" value="ECO:0007669"/>
    <property type="project" value="TreeGrafter"/>
</dbReference>
<proteinExistence type="predicted"/>
<dbReference type="Proteomes" id="UP000504633">
    <property type="component" value="Unplaced"/>
</dbReference>
<dbReference type="GO" id="GO:0016567">
    <property type="term" value="P:protein ubiquitination"/>
    <property type="evidence" value="ECO:0007669"/>
    <property type="project" value="TreeGrafter"/>
</dbReference>
<organism evidence="7 8">
    <name type="scientific">Drosophila hydei</name>
    <name type="common">Fruit fly</name>
    <dbReference type="NCBI Taxonomy" id="7224"/>
    <lineage>
        <taxon>Eukaryota</taxon>
        <taxon>Metazoa</taxon>
        <taxon>Ecdysozoa</taxon>
        <taxon>Arthropoda</taxon>
        <taxon>Hexapoda</taxon>
        <taxon>Insecta</taxon>
        <taxon>Pterygota</taxon>
        <taxon>Neoptera</taxon>
        <taxon>Endopterygota</taxon>
        <taxon>Diptera</taxon>
        <taxon>Brachycera</taxon>
        <taxon>Muscomorpha</taxon>
        <taxon>Ephydroidea</taxon>
        <taxon>Drosophilidae</taxon>
        <taxon>Drosophila</taxon>
    </lineage>
</organism>
<feature type="transmembrane region" description="Helical" evidence="5">
    <location>
        <begin position="157"/>
        <end position="177"/>
    </location>
</feature>
<sequence length="290" mass="33007">MFSILIAVGNVIDDLLLQPISTAIEGIVNVIYYFLAASWFIGYCLVEAGGYIWSVLCDCYQIAIVIVKECNIIYSDLRDVAANVWEYIYYGTGDGLSLARYLAEEVLLFLGNVLIGLGNCTLWILMLLPRAIIVIFDYIILALDHLARYVVERGTYLLNNIFQLSIGIALLLVIYMFRRYVHLLALYLLRSILNEFSTKGRLALMCLADWTNQQISWVFKKFEVSESSANTSGHRSHCVVCLERNKNIVILPCRHLCLCKECAQQLNRLDGGERCPICRHDVHTLMPVYD</sequence>
<evidence type="ECO:0000313" key="7">
    <source>
        <dbReference type="Proteomes" id="UP000504633"/>
    </source>
</evidence>
<gene>
    <name evidence="8" type="primary">LOC111594744</name>
</gene>
<keyword evidence="2 4" id="KW-0863">Zinc-finger</keyword>
<evidence type="ECO:0000256" key="4">
    <source>
        <dbReference type="PROSITE-ProRule" id="PRU00175"/>
    </source>
</evidence>
<feature type="domain" description="RING-type" evidence="6">
    <location>
        <begin position="238"/>
        <end position="279"/>
    </location>
</feature>
<feature type="transmembrane region" description="Helical" evidence="5">
    <location>
        <begin position="106"/>
        <end position="125"/>
    </location>
</feature>
<dbReference type="InterPro" id="IPR013083">
    <property type="entry name" value="Znf_RING/FYVE/PHD"/>
</dbReference>
<evidence type="ECO:0000256" key="1">
    <source>
        <dbReference type="ARBA" id="ARBA00022723"/>
    </source>
</evidence>
<keyword evidence="5" id="KW-0472">Membrane</keyword>
<name>A0A6J1LB09_DROHY</name>
<feature type="transmembrane region" description="Helical" evidence="5">
    <location>
        <begin position="30"/>
        <end position="53"/>
    </location>
</feature>
<evidence type="ECO:0000256" key="3">
    <source>
        <dbReference type="ARBA" id="ARBA00022833"/>
    </source>
</evidence>
<dbReference type="FunFam" id="1.10.1170.10:FF:000002">
    <property type="entry name" value="Baculoviral IAP repeat containing 7"/>
    <property type="match status" value="1"/>
</dbReference>
<dbReference type="Gene3D" id="3.30.40.10">
    <property type="entry name" value="Zinc/RING finger domain, C3HC4 (zinc finger)"/>
    <property type="match status" value="1"/>
</dbReference>
<dbReference type="SMART" id="SM00184">
    <property type="entry name" value="RING"/>
    <property type="match status" value="1"/>
</dbReference>
<keyword evidence="1" id="KW-0479">Metal-binding</keyword>
<keyword evidence="5" id="KW-0812">Transmembrane</keyword>
<evidence type="ECO:0000313" key="8">
    <source>
        <dbReference type="RefSeq" id="XP_023163955.1"/>
    </source>
</evidence>
<dbReference type="OMA" id="ILYMFRR"/>
<dbReference type="InterPro" id="IPR001841">
    <property type="entry name" value="Znf_RING"/>
</dbReference>
<dbReference type="PANTHER" id="PTHR22696">
    <property type="entry name" value="E3 UBIQUITIN-PROTEIN LIGASE RNF26"/>
    <property type="match status" value="1"/>
</dbReference>
<evidence type="ECO:0000259" key="6">
    <source>
        <dbReference type="PROSITE" id="PS50089"/>
    </source>
</evidence>